<sequence>MSNIIRFMEELGSTASLKHMAEAELVTMLREQGVNVDTKRSIVSAVEFAIDARNNVVCGVFPAEEPGKEQPNDDEDDDKKDTESLLVVNG</sequence>
<dbReference type="Proteomes" id="UP001231109">
    <property type="component" value="Unassembled WGS sequence"/>
</dbReference>
<evidence type="ECO:0000313" key="2">
    <source>
        <dbReference type="EMBL" id="MDP5135434.1"/>
    </source>
</evidence>
<gene>
    <name evidence="2" type="ORF">ORJ04_05670</name>
</gene>
<keyword evidence="3" id="KW-1185">Reference proteome</keyword>
<protein>
    <submittedName>
        <fullName evidence="2">Uncharacterized protein</fullName>
    </submittedName>
</protein>
<dbReference type="EMBL" id="JAPJDZ010000009">
    <property type="protein sequence ID" value="MDP5135434.1"/>
    <property type="molecule type" value="Genomic_DNA"/>
</dbReference>
<proteinExistence type="predicted"/>
<feature type="region of interest" description="Disordered" evidence="1">
    <location>
        <begin position="62"/>
        <end position="90"/>
    </location>
</feature>
<dbReference type="RefSeq" id="WP_305974400.1">
    <property type="nucleotide sequence ID" value="NZ_JAPJDY010000006.1"/>
</dbReference>
<comment type="caution">
    <text evidence="2">The sequence shown here is derived from an EMBL/GenBank/DDBJ whole genome shotgun (WGS) entry which is preliminary data.</text>
</comment>
<organism evidence="2 3">
    <name type="scientific">Rheinheimera baltica</name>
    <dbReference type="NCBI Taxonomy" id="67576"/>
    <lineage>
        <taxon>Bacteria</taxon>
        <taxon>Pseudomonadati</taxon>
        <taxon>Pseudomonadota</taxon>
        <taxon>Gammaproteobacteria</taxon>
        <taxon>Chromatiales</taxon>
        <taxon>Chromatiaceae</taxon>
        <taxon>Rheinheimera</taxon>
    </lineage>
</organism>
<evidence type="ECO:0000256" key="1">
    <source>
        <dbReference type="SAM" id="MobiDB-lite"/>
    </source>
</evidence>
<reference evidence="2 3" key="1">
    <citation type="submission" date="2022-11" db="EMBL/GenBank/DDBJ databases">
        <title>Viruses from the air-sea interface of a natural surface slick.</title>
        <authorList>
            <person name="Rahlff J."/>
            <person name="Holmfeldt K."/>
        </authorList>
    </citation>
    <scope>NUCLEOTIDE SEQUENCE [LARGE SCALE GENOMIC DNA]</scope>
    <source>
        <strain evidence="2 3">SMS4</strain>
    </source>
</reference>
<name>A0ABT9HWC9_9GAMM</name>
<accession>A0ABT9HWC9</accession>
<evidence type="ECO:0000313" key="3">
    <source>
        <dbReference type="Proteomes" id="UP001231109"/>
    </source>
</evidence>